<accession>A0A645EJI0</accession>
<dbReference type="InterPro" id="IPR021239">
    <property type="entry name" value="DUF2625"/>
</dbReference>
<comment type="caution">
    <text evidence="1">The sequence shown here is derived from an EMBL/GenBank/DDBJ whole genome shotgun (WGS) entry which is preliminary data.</text>
</comment>
<gene>
    <name evidence="1" type="ORF">SDC9_148641</name>
</gene>
<protein>
    <recommendedName>
        <fullName evidence="2">DUF2625 domain-containing protein</fullName>
    </recommendedName>
</protein>
<dbReference type="AlphaFoldDB" id="A0A645EJI0"/>
<evidence type="ECO:0000313" key="1">
    <source>
        <dbReference type="EMBL" id="MPN01432.1"/>
    </source>
</evidence>
<reference evidence="1" key="1">
    <citation type="submission" date="2019-08" db="EMBL/GenBank/DDBJ databases">
        <authorList>
            <person name="Kucharzyk K."/>
            <person name="Murdoch R.W."/>
            <person name="Higgins S."/>
            <person name="Loffler F."/>
        </authorList>
    </citation>
    <scope>NUCLEOTIDE SEQUENCE</scope>
</reference>
<proteinExistence type="predicted"/>
<dbReference type="EMBL" id="VSSQ01047443">
    <property type="protein sequence ID" value="MPN01432.1"/>
    <property type="molecule type" value="Genomic_DNA"/>
</dbReference>
<name>A0A645EJI0_9ZZZZ</name>
<evidence type="ECO:0008006" key="2">
    <source>
        <dbReference type="Google" id="ProtNLM"/>
    </source>
</evidence>
<dbReference type="Pfam" id="PF10946">
    <property type="entry name" value="DUF2625"/>
    <property type="match status" value="1"/>
</dbReference>
<sequence>MTKKTLQELVCENEKTWELLQSWFKASSVNYEILDTSKEESEKTLYNLQVTTKSTLGAIAYNTGGILIDYGWLKILGAGNEKIFGDLLYWNCMKRPYIIKTIKNSMIVAYDIIGGFFSINGGAFEGEIGNIFYLAPDTLEWEDMTMGYTDFIRWILDNNLKTFYEGLRWDDWAKDVTKIPCDKGLSFYPPLWSEQGSISLSSRRIVPIREQWELNLEFIEKFK</sequence>
<organism evidence="1">
    <name type="scientific">bioreactor metagenome</name>
    <dbReference type="NCBI Taxonomy" id="1076179"/>
    <lineage>
        <taxon>unclassified sequences</taxon>
        <taxon>metagenomes</taxon>
        <taxon>ecological metagenomes</taxon>
    </lineage>
</organism>